<dbReference type="AlphaFoldDB" id="A0A8H7EFL3"/>
<evidence type="ECO:0000256" key="1">
    <source>
        <dbReference type="SAM" id="MobiDB-lite"/>
    </source>
</evidence>
<sequence length="540" mass="62401">MASHDPQPSTRQHDFGNDNFKHTQLDTTRNSIRLLRILPDLSSTGLIQCKIWHTTTDAEYTCLSYVWGTEQNQQIICINEKRFSCRKNLWDFLNVARINHAGDLKAVWIDAFCIDQDNVTERNHQVSLMGDIYARATNVIAWLGRDQGAVEFFIFLKRLAAEQLHSEKDARRIWFREVTKSLQRSYLSFESNEYWTRAWITQEILQPQELSILVNDTQIRRSEFKALVILLPTLQLTVSRPESRAFDEFFRKAGRCFEIYLRAMAGHGLCYRREARCFEPLEKRLLDLLFYLGSRKCQHTRDRVYSLLAIAEDAAHLRVSYGISEYSFILLLLHSYNPSMCLCSLARLSDVLDCVGPFTSSAPQAFCVQLSLKASEPYVREASTISERLVRCECWHEILFDVDKELVFCLTEICGFILNEGHLIIPKNMETSRNRTISTVKLVTRNWKPSSKHRSLHVYPVDILYFGPEVRAADHSNLGLIEPRSYLIVLPFESLVEISQKMVHPTRPQCNKPEDLQGGFAFELKNGFDASKLGRRVLAN</sequence>
<dbReference type="GeneID" id="62203246"/>
<dbReference type="PANTHER" id="PTHR24148">
    <property type="entry name" value="ANKYRIN REPEAT DOMAIN-CONTAINING PROTEIN 39 HOMOLOG-RELATED"/>
    <property type="match status" value="1"/>
</dbReference>
<accession>A0A8H7EFL3</accession>
<proteinExistence type="predicted"/>
<comment type="caution">
    <text evidence="3">The sequence shown here is derived from an EMBL/GenBank/DDBJ whole genome shotgun (WGS) entry which is preliminary data.</text>
</comment>
<dbReference type="InterPro" id="IPR052895">
    <property type="entry name" value="HetReg/Transcr_Mod"/>
</dbReference>
<dbReference type="RefSeq" id="XP_038787018.1">
    <property type="nucleotide sequence ID" value="XM_038930068.1"/>
</dbReference>
<dbReference type="Pfam" id="PF06985">
    <property type="entry name" value="HET"/>
    <property type="match status" value="1"/>
</dbReference>
<organism evidence="3 4">
    <name type="scientific">Alternaria burnsii</name>
    <dbReference type="NCBI Taxonomy" id="1187904"/>
    <lineage>
        <taxon>Eukaryota</taxon>
        <taxon>Fungi</taxon>
        <taxon>Dikarya</taxon>
        <taxon>Ascomycota</taxon>
        <taxon>Pezizomycotina</taxon>
        <taxon>Dothideomycetes</taxon>
        <taxon>Pleosporomycetidae</taxon>
        <taxon>Pleosporales</taxon>
        <taxon>Pleosporineae</taxon>
        <taxon>Pleosporaceae</taxon>
        <taxon>Alternaria</taxon>
        <taxon>Alternaria sect. Alternaria</taxon>
    </lineage>
</organism>
<feature type="compositionally biased region" description="Basic and acidic residues" evidence="1">
    <location>
        <begin position="11"/>
        <end position="22"/>
    </location>
</feature>
<reference evidence="3" key="2">
    <citation type="submission" date="2020-08" db="EMBL/GenBank/DDBJ databases">
        <title>Draft Genome Sequence of Cumin Blight Pathogen Alternaria burnsii.</title>
        <authorList>
            <person name="Feng Z."/>
        </authorList>
    </citation>
    <scope>NUCLEOTIDE SEQUENCE</scope>
    <source>
        <strain evidence="3">CBS107.38</strain>
    </source>
</reference>
<evidence type="ECO:0000313" key="4">
    <source>
        <dbReference type="Proteomes" id="UP000596902"/>
    </source>
</evidence>
<dbReference type="InterPro" id="IPR010730">
    <property type="entry name" value="HET"/>
</dbReference>
<protein>
    <recommendedName>
        <fullName evidence="2">Heterokaryon incompatibility domain-containing protein</fullName>
    </recommendedName>
</protein>
<evidence type="ECO:0000259" key="2">
    <source>
        <dbReference type="Pfam" id="PF06985"/>
    </source>
</evidence>
<reference evidence="3" key="1">
    <citation type="submission" date="2020-01" db="EMBL/GenBank/DDBJ databases">
        <authorList>
            <person name="Feng Z.H.Z."/>
        </authorList>
    </citation>
    <scope>NUCLEOTIDE SEQUENCE</scope>
    <source>
        <strain evidence="3">CBS107.38</strain>
    </source>
</reference>
<evidence type="ECO:0000313" key="3">
    <source>
        <dbReference type="EMBL" id="KAF7676809.1"/>
    </source>
</evidence>
<dbReference type="EMBL" id="JAAABM010000006">
    <property type="protein sequence ID" value="KAF7676809.1"/>
    <property type="molecule type" value="Genomic_DNA"/>
</dbReference>
<dbReference type="PANTHER" id="PTHR24148:SF73">
    <property type="entry name" value="HET DOMAIN PROTEIN (AFU_ORTHOLOGUE AFUA_8G01020)"/>
    <property type="match status" value="1"/>
</dbReference>
<feature type="region of interest" description="Disordered" evidence="1">
    <location>
        <begin position="1"/>
        <end position="22"/>
    </location>
</feature>
<name>A0A8H7EFL3_9PLEO</name>
<gene>
    <name evidence="3" type="ORF">GT037_005021</name>
</gene>
<dbReference type="Proteomes" id="UP000596902">
    <property type="component" value="Unassembled WGS sequence"/>
</dbReference>
<feature type="compositionally biased region" description="Polar residues" evidence="1">
    <location>
        <begin position="1"/>
        <end position="10"/>
    </location>
</feature>
<feature type="domain" description="Heterokaryon incompatibility" evidence="2">
    <location>
        <begin position="60"/>
        <end position="203"/>
    </location>
</feature>
<keyword evidence="4" id="KW-1185">Reference proteome</keyword>